<dbReference type="PROSITE" id="PS00922">
    <property type="entry name" value="TRANSGLYCOSYLASE"/>
    <property type="match status" value="1"/>
</dbReference>
<dbReference type="InterPro" id="IPR000189">
    <property type="entry name" value="Transglyc_AS"/>
</dbReference>
<dbReference type="Proteomes" id="UP000823847">
    <property type="component" value="Unassembled WGS sequence"/>
</dbReference>
<comment type="similarity">
    <text evidence="1">Belongs to the transglycosylase Slt family.</text>
</comment>
<protein>
    <submittedName>
        <fullName evidence="3">Lytic transglycosylase domain-containing protein</fullName>
    </submittedName>
</protein>
<dbReference type="InterPro" id="IPR023346">
    <property type="entry name" value="Lysozyme-like_dom_sf"/>
</dbReference>
<sequence>MRMSRNNLISFLCGGIVCLTACISLGSDDAGKVREDRPVVSSMTVSPEVPSAVPFCGKLIDITRYNMREAYDRELSSFTYFHSTTLLLFKRANRYFPIIEPILKENGIPDDFKYLAVIESSLNPRATSSARAVGLWQFMQTTAREYGLTITPTVDERCHVEKSTRAACRYLRTAYEKYGDWAAVAASYNGGMGRISGELRKQDEESLFDLWLVEETTRYVYRVMAIKQIFEHPAKYGFIIRARDLYKPIPTKDVKVSRDIPDLAAFAKEQGITYADLRRFNPWLRDRKLLTGGKTYILAIPLASDLYYKTPNTRVHDPAWVVSEN</sequence>
<feature type="domain" description="Transglycosylase SLT" evidence="2">
    <location>
        <begin position="98"/>
        <end position="204"/>
    </location>
</feature>
<reference evidence="3" key="1">
    <citation type="journal article" date="2021" name="PeerJ">
        <title>Extensive microbial diversity within the chicken gut microbiome revealed by metagenomics and culture.</title>
        <authorList>
            <person name="Gilroy R."/>
            <person name="Ravi A."/>
            <person name="Getino M."/>
            <person name="Pursley I."/>
            <person name="Horton D.L."/>
            <person name="Alikhan N.F."/>
            <person name="Baker D."/>
            <person name="Gharbi K."/>
            <person name="Hall N."/>
            <person name="Watson M."/>
            <person name="Adriaenssens E.M."/>
            <person name="Foster-Nyarko E."/>
            <person name="Jarju S."/>
            <person name="Secka A."/>
            <person name="Antonio M."/>
            <person name="Oren A."/>
            <person name="Chaudhuri R.R."/>
            <person name="La Ragione R."/>
            <person name="Hildebrand F."/>
            <person name="Pallen M.J."/>
        </authorList>
    </citation>
    <scope>NUCLEOTIDE SEQUENCE</scope>
    <source>
        <strain evidence="3">ChiHecec2B26-12326</strain>
    </source>
</reference>
<name>A0A9D2BQ55_9BACT</name>
<dbReference type="AlphaFoldDB" id="A0A9D2BQ55"/>
<evidence type="ECO:0000259" key="2">
    <source>
        <dbReference type="Pfam" id="PF01464"/>
    </source>
</evidence>
<evidence type="ECO:0000313" key="4">
    <source>
        <dbReference type="Proteomes" id="UP000823847"/>
    </source>
</evidence>
<dbReference type="SUPFAM" id="SSF53955">
    <property type="entry name" value="Lysozyme-like"/>
    <property type="match status" value="1"/>
</dbReference>
<organism evidence="3 4">
    <name type="scientific">Candidatus Parabacteroides intestinigallinarum</name>
    <dbReference type="NCBI Taxonomy" id="2838722"/>
    <lineage>
        <taxon>Bacteria</taxon>
        <taxon>Pseudomonadati</taxon>
        <taxon>Bacteroidota</taxon>
        <taxon>Bacteroidia</taxon>
        <taxon>Bacteroidales</taxon>
        <taxon>Tannerellaceae</taxon>
        <taxon>Parabacteroides</taxon>
    </lineage>
</organism>
<reference evidence="3" key="2">
    <citation type="submission" date="2021-04" db="EMBL/GenBank/DDBJ databases">
        <authorList>
            <person name="Gilroy R."/>
        </authorList>
    </citation>
    <scope>NUCLEOTIDE SEQUENCE</scope>
    <source>
        <strain evidence="3">ChiHecec2B26-12326</strain>
    </source>
</reference>
<accession>A0A9D2BQ55</accession>
<proteinExistence type="inferred from homology"/>
<dbReference type="GO" id="GO:0000270">
    <property type="term" value="P:peptidoglycan metabolic process"/>
    <property type="evidence" value="ECO:0007669"/>
    <property type="project" value="InterPro"/>
</dbReference>
<gene>
    <name evidence="3" type="ORF">H9848_02820</name>
</gene>
<dbReference type="Pfam" id="PF01464">
    <property type="entry name" value="SLT"/>
    <property type="match status" value="1"/>
</dbReference>
<dbReference type="PANTHER" id="PTHR37423:SF2">
    <property type="entry name" value="MEMBRANE-BOUND LYTIC MUREIN TRANSGLYCOSYLASE C"/>
    <property type="match status" value="1"/>
</dbReference>
<evidence type="ECO:0000313" key="3">
    <source>
        <dbReference type="EMBL" id="HIX85528.1"/>
    </source>
</evidence>
<dbReference type="GO" id="GO:0016020">
    <property type="term" value="C:membrane"/>
    <property type="evidence" value="ECO:0007669"/>
    <property type="project" value="InterPro"/>
</dbReference>
<dbReference type="CDD" id="cd16894">
    <property type="entry name" value="MltD-like"/>
    <property type="match status" value="1"/>
</dbReference>
<evidence type="ECO:0000256" key="1">
    <source>
        <dbReference type="ARBA" id="ARBA00007734"/>
    </source>
</evidence>
<comment type="caution">
    <text evidence="3">The sequence shown here is derived from an EMBL/GenBank/DDBJ whole genome shotgun (WGS) entry which is preliminary data.</text>
</comment>
<dbReference type="GO" id="GO:0008933">
    <property type="term" value="F:peptidoglycan lytic transglycosylase activity"/>
    <property type="evidence" value="ECO:0007669"/>
    <property type="project" value="InterPro"/>
</dbReference>
<dbReference type="Gene3D" id="1.10.530.10">
    <property type="match status" value="1"/>
</dbReference>
<dbReference type="InterPro" id="IPR008258">
    <property type="entry name" value="Transglycosylase_SLT_dom_1"/>
</dbReference>
<dbReference type="PANTHER" id="PTHR37423">
    <property type="entry name" value="SOLUBLE LYTIC MUREIN TRANSGLYCOSYLASE-RELATED"/>
    <property type="match status" value="1"/>
</dbReference>
<dbReference type="EMBL" id="DXEN01000015">
    <property type="protein sequence ID" value="HIX85528.1"/>
    <property type="molecule type" value="Genomic_DNA"/>
</dbReference>